<dbReference type="InterPro" id="IPR008972">
    <property type="entry name" value="Cupredoxin"/>
</dbReference>
<gene>
    <name evidence="1" type="ORF">IB75_08585</name>
</gene>
<dbReference type="AlphaFoldDB" id="A0A0E2Z1M4"/>
<evidence type="ECO:0000313" key="1">
    <source>
        <dbReference type="EMBL" id="KFI19424.1"/>
    </source>
</evidence>
<sequence>MHVANGMYGLIFVEPVQGIAEVDREYYVMQGEFYTLGCYGEVGLQPFDMEKAIREEAKYVVFNGAVGSMYEKPIKKMKCSRKERSSSRLC</sequence>
<name>A0A0E2Z1M4_9GAMM</name>
<dbReference type="EMBL" id="JPGN01000053">
    <property type="protein sequence ID" value="KFI19424.1"/>
    <property type="molecule type" value="Genomic_DNA"/>
</dbReference>
<reference evidence="1 2" key="1">
    <citation type="submission" date="2014-07" db="EMBL/GenBank/DDBJ databases">
        <title>Comparative analysis of Nitrosococcus oceani genome inventories of strains from Pacific and Atlantic gyres.</title>
        <authorList>
            <person name="Lim C.K."/>
            <person name="Wang L."/>
            <person name="Sayavedra-Soto L.A."/>
            <person name="Klotz M.G."/>
        </authorList>
    </citation>
    <scope>NUCLEOTIDE SEQUENCE [LARGE SCALE GENOMIC DNA]</scope>
    <source>
        <strain evidence="1 2">C-27</strain>
    </source>
</reference>
<dbReference type="Gene3D" id="2.60.40.420">
    <property type="entry name" value="Cupredoxins - blue copper proteins"/>
    <property type="match status" value="1"/>
</dbReference>
<dbReference type="SUPFAM" id="SSF49503">
    <property type="entry name" value="Cupredoxins"/>
    <property type="match status" value="1"/>
</dbReference>
<organism evidence="1 2">
    <name type="scientific">Nitrosococcus oceani C-27</name>
    <dbReference type="NCBI Taxonomy" id="314279"/>
    <lineage>
        <taxon>Bacteria</taxon>
        <taxon>Pseudomonadati</taxon>
        <taxon>Pseudomonadota</taxon>
        <taxon>Gammaproteobacteria</taxon>
        <taxon>Chromatiales</taxon>
        <taxon>Chromatiaceae</taxon>
        <taxon>Nitrosococcus</taxon>
    </lineage>
</organism>
<evidence type="ECO:0000313" key="2">
    <source>
        <dbReference type="Proteomes" id="UP000028839"/>
    </source>
</evidence>
<accession>A0A0E2Z1M4</accession>
<dbReference type="Proteomes" id="UP000028839">
    <property type="component" value="Unassembled WGS sequence"/>
</dbReference>
<dbReference type="HOGENOM" id="CLU_2524175_0_0_6"/>
<proteinExistence type="predicted"/>
<comment type="caution">
    <text evidence="1">The sequence shown here is derived from an EMBL/GenBank/DDBJ whole genome shotgun (WGS) entry which is preliminary data.</text>
</comment>
<protein>
    <submittedName>
        <fullName evidence="1">Uncharacterized protein</fullName>
    </submittedName>
</protein>